<proteinExistence type="predicted"/>
<dbReference type="EMBL" id="AHZU02000755">
    <property type="protein sequence ID" value="KFG40620.1"/>
    <property type="molecule type" value="Genomic_DNA"/>
</dbReference>
<organism evidence="1 2">
    <name type="scientific">Toxoplasma gondii GAB2-2007-GAL-DOM2</name>
    <dbReference type="NCBI Taxonomy" id="1130820"/>
    <lineage>
        <taxon>Eukaryota</taxon>
        <taxon>Sar</taxon>
        <taxon>Alveolata</taxon>
        <taxon>Apicomplexa</taxon>
        <taxon>Conoidasida</taxon>
        <taxon>Coccidia</taxon>
        <taxon>Eucoccidiorida</taxon>
        <taxon>Eimeriorina</taxon>
        <taxon>Sarcocystidae</taxon>
        <taxon>Toxoplasma</taxon>
    </lineage>
</organism>
<reference evidence="1 2" key="1">
    <citation type="submission" date="2014-02" db="EMBL/GenBank/DDBJ databases">
        <authorList>
            <person name="Sibley D."/>
            <person name="Venepally P."/>
            <person name="Karamycheva S."/>
            <person name="Hadjithomas M."/>
            <person name="Khan A."/>
            <person name="Brunk B."/>
            <person name="Roos D."/>
            <person name="Caler E."/>
            <person name="Lorenzi H."/>
        </authorList>
    </citation>
    <scope>NUCLEOTIDE SEQUENCE [LARGE SCALE GENOMIC DNA]</scope>
    <source>
        <strain evidence="1 2">GAB2-2007-GAL-DOM2</strain>
    </source>
</reference>
<name>A0A086K8A2_TOXGO</name>
<evidence type="ECO:0000313" key="1">
    <source>
        <dbReference type="EMBL" id="KFG40620.1"/>
    </source>
</evidence>
<evidence type="ECO:0000313" key="2">
    <source>
        <dbReference type="Proteomes" id="UP000028837"/>
    </source>
</evidence>
<gene>
    <name evidence="1" type="ORF">TGDOM2_250220A</name>
</gene>
<accession>A0A086K8A2</accession>
<protein>
    <submittedName>
        <fullName evidence="1">Uncharacterized protein</fullName>
    </submittedName>
</protein>
<dbReference type="Proteomes" id="UP000028837">
    <property type="component" value="Unassembled WGS sequence"/>
</dbReference>
<dbReference type="AlphaFoldDB" id="A0A086K8A2"/>
<dbReference type="VEuPathDB" id="ToxoDB:TGDOM2_250220A"/>
<sequence>MSEENCRHVPRRTFERDAQWGVHVRERTTYRSTVASNRHLRSTIHTKDSSDAEIWIVEFLLFRWYLVNAEIKMVDGVFDGTHVVVCNAARVGLQQHCAAVGGGDSRRRHMRADGRKQVSLLSAVEDDALVDASVVVAHHTAHYCRAAGTVLRSTRYS</sequence>
<comment type="caution">
    <text evidence="1">The sequence shown here is derived from an EMBL/GenBank/DDBJ whole genome shotgun (WGS) entry which is preliminary data.</text>
</comment>